<protein>
    <submittedName>
        <fullName evidence="2">Uncharacterized protein</fullName>
    </submittedName>
</protein>
<feature type="region of interest" description="Disordered" evidence="1">
    <location>
        <begin position="64"/>
        <end position="91"/>
    </location>
</feature>
<dbReference type="Proteomes" id="UP000693946">
    <property type="component" value="Linkage Group LG2"/>
</dbReference>
<keyword evidence="3" id="KW-1185">Reference proteome</keyword>
<evidence type="ECO:0000256" key="1">
    <source>
        <dbReference type="SAM" id="MobiDB-lite"/>
    </source>
</evidence>
<accession>A0AAV6REB7</accession>
<dbReference type="PANTHER" id="PTHR31025:SF29">
    <property type="entry name" value="SI:CH211-196P9.1"/>
    <property type="match status" value="1"/>
</dbReference>
<comment type="caution">
    <text evidence="2">The sequence shown here is derived from an EMBL/GenBank/DDBJ whole genome shotgun (WGS) entry which is preliminary data.</text>
</comment>
<dbReference type="AlphaFoldDB" id="A0AAV6REB7"/>
<dbReference type="EMBL" id="JAGKHQ010000012">
    <property type="protein sequence ID" value="KAG7503068.1"/>
    <property type="molecule type" value="Genomic_DNA"/>
</dbReference>
<feature type="compositionally biased region" description="Polar residues" evidence="1">
    <location>
        <begin position="75"/>
        <end position="87"/>
    </location>
</feature>
<sequence>MRVAKKFDIPTLDLKVYDDSKTEIDEEGFEFLVKNQDLGVLDICMPVNPSLDDSWRSSASCSLESISGDKEGDSDSTIILQPSPTTRRANEDASLAKKIENILSNKPGGERILNEYSRTKSLTDSRRRDMVKILVAHMTSEHGTSPSRRVKEDYARGITALFPYLADSRSKFGYIEQDFSLMFGDAVSARFLEKWPTVYKSKVIQQSRGLTQPAELQDLVQNAESTEEVENDKLERWDSEISAILVLVHLLPPSPHGRKRPGKLSAREASDHLVKFIKTGTSIQGHLDSITESRQPYLLAVGTQKNVIRKYFIIIDKHAIPCKSPDSLACFDELFKAHFVFGTSYNHDLANVYNFLQTTIYEINVATTKVYGTFSGFRKHLNTAHNDHCFDPGSDPGEGPSTTEDVISSNLEDLPSAIPPSYPLLVSKNLVDSCATTVAELKEAGVAETVINSLVTSMEEIVDDVYNQAKESVKKCLSLQEPNKSEVECKIDECFEKMENPFCVLNSESKRTKYFTMKWGSVDPVEYVLGTRFDTLRNRTSGGYDQVVDTNKFMYIQILKTLQFIYSHPNIKEMVQADSSPGEDVLKDLCDGELFKSHPLFSKHKNAIQIQIFYDDFETSNPLGSKRGIYKVGAIYFTLRNFSPKYNSSLSNIHLVALFHAQDIKTYGFSKILDPIVQDLKILERDGIKLPLYDQPV</sequence>
<dbReference type="PANTHER" id="PTHR31025">
    <property type="entry name" value="SI:CH211-196P9.1-RELATED"/>
    <property type="match status" value="1"/>
</dbReference>
<evidence type="ECO:0000313" key="2">
    <source>
        <dbReference type="EMBL" id="KAG7503068.1"/>
    </source>
</evidence>
<reference evidence="2 3" key="1">
    <citation type="journal article" date="2021" name="Sci. Rep.">
        <title>Chromosome anchoring in Senegalese sole (Solea senegalensis) reveals sex-associated markers and genome rearrangements in flatfish.</title>
        <authorList>
            <person name="Guerrero-Cozar I."/>
            <person name="Gomez-Garrido J."/>
            <person name="Berbel C."/>
            <person name="Martinez-Blanch J.F."/>
            <person name="Alioto T."/>
            <person name="Claros M.G."/>
            <person name="Gagnaire P.A."/>
            <person name="Manchado M."/>
        </authorList>
    </citation>
    <scope>NUCLEOTIDE SEQUENCE [LARGE SCALE GENOMIC DNA]</scope>
    <source>
        <strain evidence="2">Sse05_10M</strain>
    </source>
</reference>
<organism evidence="2 3">
    <name type="scientific">Solea senegalensis</name>
    <name type="common">Senegalese sole</name>
    <dbReference type="NCBI Taxonomy" id="28829"/>
    <lineage>
        <taxon>Eukaryota</taxon>
        <taxon>Metazoa</taxon>
        <taxon>Chordata</taxon>
        <taxon>Craniata</taxon>
        <taxon>Vertebrata</taxon>
        <taxon>Euteleostomi</taxon>
        <taxon>Actinopterygii</taxon>
        <taxon>Neopterygii</taxon>
        <taxon>Teleostei</taxon>
        <taxon>Neoteleostei</taxon>
        <taxon>Acanthomorphata</taxon>
        <taxon>Carangaria</taxon>
        <taxon>Pleuronectiformes</taxon>
        <taxon>Pleuronectoidei</taxon>
        <taxon>Soleidae</taxon>
        <taxon>Solea</taxon>
    </lineage>
</organism>
<name>A0AAV6REB7_SOLSE</name>
<gene>
    <name evidence="2" type="ORF">JOB18_031271</name>
</gene>
<evidence type="ECO:0000313" key="3">
    <source>
        <dbReference type="Proteomes" id="UP000693946"/>
    </source>
</evidence>
<proteinExistence type="predicted"/>